<feature type="domain" description="BHLH" evidence="5">
    <location>
        <begin position="72"/>
        <end position="122"/>
    </location>
</feature>
<evidence type="ECO:0000313" key="6">
    <source>
        <dbReference type="EMBL" id="KAK6803319.1"/>
    </source>
</evidence>
<keyword evidence="7" id="KW-1185">Reference proteome</keyword>
<keyword evidence="4" id="KW-0539">Nucleus</keyword>
<dbReference type="InterPro" id="IPR036638">
    <property type="entry name" value="HLH_DNA-bd_sf"/>
</dbReference>
<dbReference type="GO" id="GO:0009960">
    <property type="term" value="P:endosperm development"/>
    <property type="evidence" value="ECO:0007669"/>
    <property type="project" value="InterPro"/>
</dbReference>
<dbReference type="GO" id="GO:0046983">
    <property type="term" value="F:protein dimerization activity"/>
    <property type="evidence" value="ECO:0007669"/>
    <property type="project" value="InterPro"/>
</dbReference>
<dbReference type="InterPro" id="IPR054502">
    <property type="entry name" value="bHLH-TF_ACT-like_plant"/>
</dbReference>
<dbReference type="InterPro" id="IPR045239">
    <property type="entry name" value="bHLH95_bHLH"/>
</dbReference>
<protein>
    <recommendedName>
        <fullName evidence="5">BHLH domain-containing protein</fullName>
    </recommendedName>
</protein>
<reference evidence="6 7" key="1">
    <citation type="submission" date="2024-02" db="EMBL/GenBank/DDBJ databases">
        <title>de novo genome assembly of Solanum bulbocastanum strain 11H21.</title>
        <authorList>
            <person name="Hosaka A.J."/>
        </authorList>
    </citation>
    <scope>NUCLEOTIDE SEQUENCE [LARGE SCALE GENOMIC DNA]</scope>
    <source>
        <tissue evidence="6">Young leaves</tissue>
    </source>
</reference>
<dbReference type="InterPro" id="IPR044278">
    <property type="entry name" value="BHLH95-like"/>
</dbReference>
<proteinExistence type="predicted"/>
<evidence type="ECO:0000256" key="3">
    <source>
        <dbReference type="ARBA" id="ARBA00023163"/>
    </source>
</evidence>
<name>A0AAN8U4F9_SOLBU</name>
<evidence type="ECO:0000256" key="1">
    <source>
        <dbReference type="ARBA" id="ARBA00004123"/>
    </source>
</evidence>
<evidence type="ECO:0000256" key="2">
    <source>
        <dbReference type="ARBA" id="ARBA00023015"/>
    </source>
</evidence>
<dbReference type="Gene3D" id="4.10.280.10">
    <property type="entry name" value="Helix-loop-helix DNA-binding domain"/>
    <property type="match status" value="1"/>
</dbReference>
<dbReference type="PROSITE" id="PS50888">
    <property type="entry name" value="BHLH"/>
    <property type="match status" value="1"/>
</dbReference>
<dbReference type="EMBL" id="JBANQN010000001">
    <property type="protein sequence ID" value="KAK6803319.1"/>
    <property type="molecule type" value="Genomic_DNA"/>
</dbReference>
<dbReference type="AlphaFoldDB" id="A0AAN8U4F9"/>
<dbReference type="SUPFAM" id="SSF47459">
    <property type="entry name" value="HLH, helix-loop-helix DNA-binding domain"/>
    <property type="match status" value="1"/>
</dbReference>
<dbReference type="Proteomes" id="UP001371456">
    <property type="component" value="Unassembled WGS sequence"/>
</dbReference>
<dbReference type="Pfam" id="PF00010">
    <property type="entry name" value="HLH"/>
    <property type="match status" value="1"/>
</dbReference>
<evidence type="ECO:0000259" key="5">
    <source>
        <dbReference type="PROSITE" id="PS50888"/>
    </source>
</evidence>
<dbReference type="GO" id="GO:0005634">
    <property type="term" value="C:nucleus"/>
    <property type="evidence" value="ECO:0007669"/>
    <property type="project" value="UniProtKB-SubCell"/>
</dbReference>
<evidence type="ECO:0000256" key="4">
    <source>
        <dbReference type="ARBA" id="ARBA00023242"/>
    </source>
</evidence>
<gene>
    <name evidence="6" type="ORF">RDI58_001103</name>
</gene>
<comment type="caution">
    <text evidence="6">The sequence shown here is derived from an EMBL/GenBank/DDBJ whole genome shotgun (WGS) entry which is preliminary data.</text>
</comment>
<keyword evidence="2" id="KW-0805">Transcription regulation</keyword>
<comment type="subcellular location">
    <subcellularLocation>
        <location evidence="1">Nucleus</location>
    </subcellularLocation>
</comment>
<dbReference type="PANTHER" id="PTHR46772">
    <property type="entry name" value="BHLH DOMAIN-CONTAINING PROTEIN"/>
    <property type="match status" value="1"/>
</dbReference>
<dbReference type="CDD" id="cd11393">
    <property type="entry name" value="bHLH_AtbHLH_like"/>
    <property type="match status" value="1"/>
</dbReference>
<accession>A0AAN8U4F9</accession>
<dbReference type="InterPro" id="IPR011598">
    <property type="entry name" value="bHLH_dom"/>
</dbReference>
<dbReference type="Pfam" id="PF22754">
    <property type="entry name" value="bHLH-TF_ACT-like_plant"/>
    <property type="match status" value="1"/>
</dbReference>
<evidence type="ECO:0000313" key="7">
    <source>
        <dbReference type="Proteomes" id="UP001371456"/>
    </source>
</evidence>
<dbReference type="SMART" id="SM00353">
    <property type="entry name" value="HLH"/>
    <property type="match status" value="1"/>
</dbReference>
<dbReference type="PANTHER" id="PTHR46772:SF13">
    <property type="entry name" value="BHLH DOMAIN-CONTAINING PROTEIN"/>
    <property type="match status" value="1"/>
</dbReference>
<dbReference type="GO" id="GO:0003700">
    <property type="term" value="F:DNA-binding transcription factor activity"/>
    <property type="evidence" value="ECO:0007669"/>
    <property type="project" value="InterPro"/>
</dbReference>
<sequence>MNEGSGNDHDLYADVWSYLDLNVCQVGSGEIFEGDKLLDPSRSDTCQPMTVVNEGIVEPTSSVDGGGGKGESEHEIQIWTERERRKKMRTLFETLHALVPNLLAKADKSTIVGEAVNHILKLQNTFKKLESQKLERLEEYSIRLMGSQKVGNNWEKYVGDQGSTSHSTVITPTTDGASPLIPTCFMTWSSPNVILDVCGEDTHISVCCPKKPQLFTVICYVLEKHKVDILSAQVSSDQFRSKFMIQAQWKMNGCRRIGMFTFIVHPVEDELLWP</sequence>
<keyword evidence="3" id="KW-0804">Transcription</keyword>
<organism evidence="6 7">
    <name type="scientific">Solanum bulbocastanum</name>
    <name type="common">Wild potato</name>
    <dbReference type="NCBI Taxonomy" id="147425"/>
    <lineage>
        <taxon>Eukaryota</taxon>
        <taxon>Viridiplantae</taxon>
        <taxon>Streptophyta</taxon>
        <taxon>Embryophyta</taxon>
        <taxon>Tracheophyta</taxon>
        <taxon>Spermatophyta</taxon>
        <taxon>Magnoliopsida</taxon>
        <taxon>eudicotyledons</taxon>
        <taxon>Gunneridae</taxon>
        <taxon>Pentapetalae</taxon>
        <taxon>asterids</taxon>
        <taxon>lamiids</taxon>
        <taxon>Solanales</taxon>
        <taxon>Solanaceae</taxon>
        <taxon>Solanoideae</taxon>
        <taxon>Solaneae</taxon>
        <taxon>Solanum</taxon>
    </lineage>
</organism>